<dbReference type="Proteomes" id="UP000305778">
    <property type="component" value="Unassembled WGS sequence"/>
</dbReference>
<comment type="caution">
    <text evidence="2">The sequence shown here is derived from an EMBL/GenBank/DDBJ whole genome shotgun (WGS) entry which is preliminary data.</text>
</comment>
<evidence type="ECO:0000313" key="2">
    <source>
        <dbReference type="EMBL" id="TJZ94792.1"/>
    </source>
</evidence>
<name>A0A4U0RIS8_9ACTN</name>
<organism evidence="2 3">
    <name type="scientific">Actinacidiphila oryziradicis</name>
    <dbReference type="NCBI Taxonomy" id="2571141"/>
    <lineage>
        <taxon>Bacteria</taxon>
        <taxon>Bacillati</taxon>
        <taxon>Actinomycetota</taxon>
        <taxon>Actinomycetes</taxon>
        <taxon>Kitasatosporales</taxon>
        <taxon>Streptomycetaceae</taxon>
        <taxon>Actinacidiphila</taxon>
    </lineage>
</organism>
<feature type="domain" description="Transposase IS701-like DDE" evidence="1">
    <location>
        <begin position="16"/>
        <end position="254"/>
    </location>
</feature>
<dbReference type="AlphaFoldDB" id="A0A4U0RIS8"/>
<accession>A0A4U0RIS8</accession>
<proteinExistence type="predicted"/>
<sequence>MPVTVPPSLLIVLEVLRPCFTAPSFATMSALVTGALSAGGPRTVTGMWQAAGLAGQAHWSRAHRFFSRAVWDLDQVGLALARAVAERFMPEGAAVTVAVDDTLFHRYGRHVHGAKYQHDGSAKGRDGIGRGNCFVIVGIVVAVPFMARRVCLPVLFRLHIHKTSTSKTEQARAMVDLLAQTLPGRTIHVVGDALYRGPAWRGLPQRVTFTTRLAANAVLYAPEPPRTGKRGHPAWKGERLGTATEMAATATWTRTRVTRYGVTEAVDLAVITCLWWGSLHRTPVRVVLVRDLDETRPYTLALATTDLTTNGERIVARYASRWSIEQSIKDAKQLLGAGDAQNRLPAAVERTTPLSLANLTILVLWYDHAGQPATDLNTRRHEAPWYRHKRHVSIEDMITAFLRTRITHITAAQDTSTLFGPSHPTSQPIAA</sequence>
<protein>
    <submittedName>
        <fullName evidence="2">Transposase</fullName>
    </submittedName>
</protein>
<keyword evidence="3" id="KW-1185">Reference proteome</keyword>
<reference evidence="2 3" key="1">
    <citation type="submission" date="2019-04" db="EMBL/GenBank/DDBJ databases">
        <title>Streptomyces oryziradicis sp. nov., a novel actinomycete isolated from rhizosphere soil of rice (Oryza sativa L.).</title>
        <authorList>
            <person name="Li C."/>
        </authorList>
    </citation>
    <scope>NUCLEOTIDE SEQUENCE [LARGE SCALE GENOMIC DNA]</scope>
    <source>
        <strain evidence="2 3">NEAU-C40</strain>
    </source>
</reference>
<dbReference type="EMBL" id="SUMC01000201">
    <property type="protein sequence ID" value="TJZ94792.1"/>
    <property type="molecule type" value="Genomic_DNA"/>
</dbReference>
<evidence type="ECO:0000259" key="1">
    <source>
        <dbReference type="Pfam" id="PF13546"/>
    </source>
</evidence>
<dbReference type="Pfam" id="PF13546">
    <property type="entry name" value="DDE_5"/>
    <property type="match status" value="1"/>
</dbReference>
<dbReference type="InterPro" id="IPR012337">
    <property type="entry name" value="RNaseH-like_sf"/>
</dbReference>
<dbReference type="OrthoDB" id="3539237at2"/>
<dbReference type="RefSeq" id="WP_136731210.1">
    <property type="nucleotide sequence ID" value="NZ_SUMC01000201.1"/>
</dbReference>
<evidence type="ECO:0000313" key="3">
    <source>
        <dbReference type="Proteomes" id="UP000305778"/>
    </source>
</evidence>
<gene>
    <name evidence="2" type="ORF">FCI23_52990</name>
</gene>
<dbReference type="SUPFAM" id="SSF53098">
    <property type="entry name" value="Ribonuclease H-like"/>
    <property type="match status" value="1"/>
</dbReference>
<dbReference type="InterPro" id="IPR038721">
    <property type="entry name" value="IS701-like_DDE_dom"/>
</dbReference>